<dbReference type="RefSeq" id="WP_125408413.1">
    <property type="nucleotide sequence ID" value="NZ_JBEHHI010000001.1"/>
</dbReference>
<evidence type="ECO:0008006" key="3">
    <source>
        <dbReference type="Google" id="ProtNLM"/>
    </source>
</evidence>
<dbReference type="EMBL" id="JBEHHI010000001">
    <property type="protein sequence ID" value="MEX5728052.1"/>
    <property type="molecule type" value="Genomic_DNA"/>
</dbReference>
<dbReference type="Gene3D" id="3.40.50.300">
    <property type="entry name" value="P-loop containing nucleotide triphosphate hydrolases"/>
    <property type="match status" value="1"/>
</dbReference>
<evidence type="ECO:0000313" key="1">
    <source>
        <dbReference type="EMBL" id="MEX5728052.1"/>
    </source>
</evidence>
<gene>
    <name evidence="1" type="ORF">Ga0609869_001405</name>
</gene>
<dbReference type="SUPFAM" id="SSF52540">
    <property type="entry name" value="P-loop containing nucleoside triphosphate hydrolases"/>
    <property type="match status" value="1"/>
</dbReference>
<dbReference type="InterPro" id="IPR027417">
    <property type="entry name" value="P-loop_NTPase"/>
</dbReference>
<name>A0ABV3XUG8_9RHOB</name>
<organism evidence="1 2">
    <name type="scientific">Rhodovulum iodosum</name>
    <dbReference type="NCBI Taxonomy" id="68291"/>
    <lineage>
        <taxon>Bacteria</taxon>
        <taxon>Pseudomonadati</taxon>
        <taxon>Pseudomonadota</taxon>
        <taxon>Alphaproteobacteria</taxon>
        <taxon>Rhodobacterales</taxon>
        <taxon>Paracoccaceae</taxon>
        <taxon>Rhodovulum</taxon>
    </lineage>
</organism>
<comment type="caution">
    <text evidence="1">The sequence shown here is derived from an EMBL/GenBank/DDBJ whole genome shotgun (WGS) entry which is preliminary data.</text>
</comment>
<dbReference type="Proteomes" id="UP001560019">
    <property type="component" value="Unassembled WGS sequence"/>
</dbReference>
<keyword evidence="2" id="KW-1185">Reference proteome</keyword>
<proteinExistence type="predicted"/>
<sequence>MARLILHVGTHKTATTTLQETFDRNRSLLQRHGVVYPDLGRRAGHHGLVTHWFDLPEVYALGRPAASVWRDLSDRYAKTDATVFISSEEFSRGNRTRRVDFAELREMVSAFDSVEVLCLLREQTAFLQSIFLEISKNPRQVGWREFYDKAMKSRFASGLFLDYNQLYDHILAGFAPEEITFLAYDAARASEGGVIGEVLRRTGAPLTPGDMDQGQSANVSPDPLTFWAARMVAAGRRITPELLESVGRAVHREFGDNCRTTIFNASELRAVGKHFEAANRRFVERVAQQQPDFDLPPSSLAENVINRSQLGAGFWMRVARIVYSAQDKLPAEQPRA</sequence>
<evidence type="ECO:0000313" key="2">
    <source>
        <dbReference type="Proteomes" id="UP001560019"/>
    </source>
</evidence>
<accession>A0ABV3XUG8</accession>
<protein>
    <recommendedName>
        <fullName evidence="3">Sulfotransferase family protein</fullName>
    </recommendedName>
</protein>
<reference evidence="1 2" key="1">
    <citation type="submission" date="2024-06" db="EMBL/GenBank/DDBJ databases">
        <title>Genome of Rhodovulum iodosum, a marine photoferrotroph.</title>
        <authorList>
            <person name="Bianchini G."/>
            <person name="Nikeleit V."/>
            <person name="Kappler A."/>
            <person name="Bryce C."/>
            <person name="Sanchez-Baracaldo P."/>
        </authorList>
    </citation>
    <scope>NUCLEOTIDE SEQUENCE [LARGE SCALE GENOMIC DNA]</scope>
    <source>
        <strain evidence="1 2">UT/N1</strain>
    </source>
</reference>